<proteinExistence type="predicted"/>
<sequence length="74" mass="8236">MDCSLLSESCRMLKGSTKQIHELRSGVSPAKPGDGLPGRYRIKWHSLECNKGGTANNFVPFFGEEVFLFVLLFS</sequence>
<gene>
    <name evidence="1" type="ORF">SAMN05216244_4053</name>
</gene>
<protein>
    <submittedName>
        <fullName evidence="1">Uncharacterized protein</fullName>
    </submittedName>
</protein>
<evidence type="ECO:0000313" key="1">
    <source>
        <dbReference type="EMBL" id="SDN04212.1"/>
    </source>
</evidence>
<dbReference type="Proteomes" id="UP000182347">
    <property type="component" value="Unassembled WGS sequence"/>
</dbReference>
<evidence type="ECO:0000313" key="2">
    <source>
        <dbReference type="Proteomes" id="UP000182347"/>
    </source>
</evidence>
<dbReference type="EMBL" id="FNHF01000008">
    <property type="protein sequence ID" value="SDN04212.1"/>
    <property type="molecule type" value="Genomic_DNA"/>
</dbReference>
<keyword evidence="2" id="KW-1185">Reference proteome</keyword>
<dbReference type="AlphaFoldDB" id="A0A1G9Y501"/>
<dbReference type="STRING" id="482461.SAMN05216244_4053"/>
<accession>A0A1G9Y501</accession>
<reference evidence="2" key="1">
    <citation type="submission" date="2016-10" db="EMBL/GenBank/DDBJ databases">
        <authorList>
            <person name="Varghese N."/>
            <person name="Submissions S."/>
        </authorList>
    </citation>
    <scope>NUCLEOTIDE SEQUENCE [LARGE SCALE GENOMIC DNA]</scope>
    <source>
        <strain evidence="2">CGMCC 1.6199</strain>
    </source>
</reference>
<organism evidence="1 2">
    <name type="scientific">Sediminibacillus halophilus</name>
    <dbReference type="NCBI Taxonomy" id="482461"/>
    <lineage>
        <taxon>Bacteria</taxon>
        <taxon>Bacillati</taxon>
        <taxon>Bacillota</taxon>
        <taxon>Bacilli</taxon>
        <taxon>Bacillales</taxon>
        <taxon>Bacillaceae</taxon>
        <taxon>Sediminibacillus</taxon>
    </lineage>
</organism>
<name>A0A1G9Y501_9BACI</name>